<dbReference type="GO" id="GO:0005794">
    <property type="term" value="C:Golgi apparatus"/>
    <property type="evidence" value="ECO:0007669"/>
    <property type="project" value="TreeGrafter"/>
</dbReference>
<comment type="similarity">
    <text evidence="1">Belongs to the HEATR5 family.</text>
</comment>
<feature type="domain" description="LAA1-like C-terminal TPR repeats" evidence="3">
    <location>
        <begin position="1774"/>
        <end position="1939"/>
    </location>
</feature>
<dbReference type="GO" id="GO:0030139">
    <property type="term" value="C:endocytic vesicle"/>
    <property type="evidence" value="ECO:0007669"/>
    <property type="project" value="TreeGrafter"/>
</dbReference>
<feature type="region of interest" description="Disordered" evidence="2">
    <location>
        <begin position="193"/>
        <end position="227"/>
    </location>
</feature>
<evidence type="ECO:0000259" key="3">
    <source>
        <dbReference type="Pfam" id="PF25808"/>
    </source>
</evidence>
<dbReference type="GO" id="GO:0016020">
    <property type="term" value="C:membrane"/>
    <property type="evidence" value="ECO:0007669"/>
    <property type="project" value="TreeGrafter"/>
</dbReference>
<evidence type="ECO:0000313" key="4">
    <source>
        <dbReference type="EMBL" id="GJJ09041.1"/>
    </source>
</evidence>
<dbReference type="Gene3D" id="1.25.10.10">
    <property type="entry name" value="Leucine-rich Repeat Variant"/>
    <property type="match status" value="2"/>
</dbReference>
<keyword evidence="5" id="KW-1185">Reference proteome</keyword>
<feature type="compositionally biased region" description="Basic and acidic residues" evidence="2">
    <location>
        <begin position="199"/>
        <end position="212"/>
    </location>
</feature>
<evidence type="ECO:0000256" key="1">
    <source>
        <dbReference type="ARBA" id="ARBA00008304"/>
    </source>
</evidence>
<sequence length="1956" mass="211675">MNDNEGYDFEIDLDVVKQSQSKLEATLLDIARGSDPFPRPGRPVRQAVGYCFVSLYDRGETRTLFDTLQSLVKVAADPKPGDRDARPVLLRFHAITALQKSLSNASRALTESSSKDILKHMRDLLSGKVLPLQRAASRVLIVIFPLNDGSRAVADVETIVNLCIKSLENVDQLTRQALGQLAAHMLASTQVVKTVPTEQSKKSGSKKDPNLEEKDESTIPGPISGPRTLVLSPEEMLLRLSSQFNKPSATRKMRIGIIEFYATLFSLLGPQFVESNYGLILRHLMQEIVQTPKSIASRYEKLLIRKLVSVLLRDLIGARMLSEQGQIGAIHEISSSYLKRWPALLPGQVAPSPLVLVIALKEVAALLQQLGNAPPPVQDALSGPLVELLSHPNHSTRIASAWALRCFCHSTPLRLPKIGLTMMETLQRNMSSISTPAAPSDIDKRALGHAYGLAALFAVIPERPLYISYDTSAKTLDMAVQLLKRSGDHDLKIAFIEVEVAWTCIASIMSLGPNFVRSHLPQLLVLWRNALPKPTSKDTMSGTGRSVHDWMFMLHVRECALGAILSFLRHNSPALVTLDVSRRISSLLSNALTFSQAYMGQKFDELQDGTASVTYGGLDSTTREALMRRRVYECFSVLGFSTLTETSQLSLLQSTVVQFASPEAFSGSSVQAAIAASSGNFTSVWHSTDNYAYGVTSINFESPGLDGDSFVQSGRKSKLSSDMIDLIIDASTSTPVIGSCEHEPLTICQTKLQDNRIVWPEPPPPMTSVTDAAIGLFSFLLAEQDVHNISKVITQLIDFVRSPKLDKNPGRKAAVLVNTAVALLLALRQVISIGSRNTKDAFASAQISDSLADFLKNAIVNGDIVLRNAGSEALGRLASLAGTSFLTTQVKTLVDLVVSNRDPNGRAGCALAFGAIYSHVGGLAAGPLLKTTINVLMSLGNDPHPVVHFWALTALGQVINAASLAYSAFVPSTIGMLFKLYMLDTHEPEGGPLSSVNVSGDLPTYRVVCQIIDALIGVVGPELQESISTRTLILDLVEEFNHETEESIAVEAIMCIQHFLIFTPEHVGVRDLVDKLRIYLSSSRRPLKMASINALYQMVQRDALSMSKIGGDQLVEELFGMLDDTSTSEGVRSIISSWLRQTVIHNPSAWIDLCQRIMSRITATTKTSNTKTIGGQDDEAESFAGSTDPLSQDRSSTARWQTQLFALNCLHDICSIVGKSDRREHIDIPFARRQGLLESQLLVSRVPDLIKMAFTASAAYVTEIRLAGLVVLRDIFSNSPDPDYEDTLLLEQHQAPITAALTPAFSADSTPEILASAVQVCAIFVGCGVVRDVSKMGRILKLLTSALEQSKSSGLISIGDVGELSPNASVMLRISTLAAWAELEAATSQQPYLKLVVAPHRPVLASLWIASLRDYASVRVDSEALQNLASLDPSYSSLGREILLPYYDQSWGKVLKAVATGMLANDPYILAAMDGKDSLETSLGSRDNPTAFFYIVFGLVYDALTSTSTDAASGSASREMSITALQTLKCLVRPEYCGKAILDPAVFQEFSSLCYRMAVTESAVVQLHLVEAIVALATSQKTIVTSYVTLLKPLSRADTIDRNPTDNVFPDSHATHCLRICAYVLRHALPNTRTSIPQGEGNSPSDRIRLLLVAFNSFTAIGRALGPIYQEEVRAVGVALYADLLKDERSDIDITGPTLPALKALLEPPSDPKVCVSESKYGKLVHGLISACLVNIDEMSGRVGLGASNKVKNNLLAAVLILTVIPSSLTVSRTVVDHCCFIISQKLLESDETSLTSAHCAKTLVATASSGNPVLQYCVKLLVPGMITFIANAAALSDAPEKQKLHTSALEEILKALASLLPAVPETSRPTMLGILLPTLSLLLNPSKASASPFHMMAVTHLLSFAAASPAAFKEAAAKLDQGIRDSLESSIRQAVGGNKLPQPTTVKPQISLRSF</sequence>
<dbReference type="GO" id="GO:0005829">
    <property type="term" value="C:cytosol"/>
    <property type="evidence" value="ECO:0007669"/>
    <property type="project" value="GOC"/>
</dbReference>
<dbReference type="GO" id="GO:0008104">
    <property type="term" value="P:intracellular protein localization"/>
    <property type="evidence" value="ECO:0007669"/>
    <property type="project" value="TreeGrafter"/>
</dbReference>
<feature type="compositionally biased region" description="Polar residues" evidence="2">
    <location>
        <begin position="1942"/>
        <end position="1956"/>
    </location>
</feature>
<dbReference type="SUPFAM" id="SSF48371">
    <property type="entry name" value="ARM repeat"/>
    <property type="match status" value="2"/>
</dbReference>
<dbReference type="Pfam" id="PF25808">
    <property type="entry name" value="TPR_LAA1_C"/>
    <property type="match status" value="1"/>
</dbReference>
<dbReference type="InterPro" id="IPR057981">
    <property type="entry name" value="TPR_LAA1-like_C"/>
</dbReference>
<feature type="region of interest" description="Disordered" evidence="2">
    <location>
        <begin position="1166"/>
        <end position="1193"/>
    </location>
</feature>
<dbReference type="PANTHER" id="PTHR21663:SF0">
    <property type="entry name" value="HEAT REPEAT-CONTAINING PROTEIN 5B"/>
    <property type="match status" value="1"/>
</dbReference>
<dbReference type="PANTHER" id="PTHR21663">
    <property type="entry name" value="HYPOTHETICAL HEAT DOMAIN-CONTAINING"/>
    <property type="match status" value="1"/>
</dbReference>
<feature type="compositionally biased region" description="Polar residues" evidence="2">
    <location>
        <begin position="1184"/>
        <end position="1193"/>
    </location>
</feature>
<gene>
    <name evidence="4" type="ORF">Clacol_003263</name>
</gene>
<dbReference type="InterPro" id="IPR011989">
    <property type="entry name" value="ARM-like"/>
</dbReference>
<name>A0AAV5A7Q8_9AGAM</name>
<dbReference type="GO" id="GO:0006897">
    <property type="term" value="P:endocytosis"/>
    <property type="evidence" value="ECO:0007669"/>
    <property type="project" value="TreeGrafter"/>
</dbReference>
<dbReference type="GO" id="GO:0042147">
    <property type="term" value="P:retrograde transport, endosome to Golgi"/>
    <property type="evidence" value="ECO:0007669"/>
    <property type="project" value="TreeGrafter"/>
</dbReference>
<proteinExistence type="inferred from homology"/>
<dbReference type="InterPro" id="IPR016024">
    <property type="entry name" value="ARM-type_fold"/>
</dbReference>
<dbReference type="Pfam" id="PF20210">
    <property type="entry name" value="Laa1_Sip1_HTR5"/>
    <property type="match status" value="1"/>
</dbReference>
<feature type="region of interest" description="Disordered" evidence="2">
    <location>
        <begin position="1937"/>
        <end position="1956"/>
    </location>
</feature>
<protein>
    <recommendedName>
        <fullName evidence="3">LAA1-like C-terminal TPR repeats domain-containing protein</fullName>
    </recommendedName>
</protein>
<dbReference type="InterPro" id="IPR040108">
    <property type="entry name" value="Laa1/Sip1/HEATR5"/>
</dbReference>
<comment type="caution">
    <text evidence="4">The sequence shown here is derived from an EMBL/GenBank/DDBJ whole genome shotgun (WGS) entry which is preliminary data.</text>
</comment>
<dbReference type="InterPro" id="IPR046837">
    <property type="entry name" value="Laa1/Sip1/HEATR5-like_HEAT"/>
</dbReference>
<dbReference type="Proteomes" id="UP001050691">
    <property type="component" value="Unassembled WGS sequence"/>
</dbReference>
<accession>A0AAV5A7Q8</accession>
<evidence type="ECO:0000313" key="5">
    <source>
        <dbReference type="Proteomes" id="UP001050691"/>
    </source>
</evidence>
<evidence type="ECO:0000256" key="2">
    <source>
        <dbReference type="SAM" id="MobiDB-lite"/>
    </source>
</evidence>
<reference evidence="4" key="1">
    <citation type="submission" date="2021-10" db="EMBL/GenBank/DDBJ databases">
        <title>De novo Genome Assembly of Clathrus columnatus (Basidiomycota, Fungi) Using Illumina and Nanopore Sequence Data.</title>
        <authorList>
            <person name="Ogiso-Tanaka E."/>
            <person name="Itagaki H."/>
            <person name="Hosoya T."/>
            <person name="Hosaka K."/>
        </authorList>
    </citation>
    <scope>NUCLEOTIDE SEQUENCE</scope>
    <source>
        <strain evidence="4">MO-923</strain>
    </source>
</reference>
<organism evidence="4 5">
    <name type="scientific">Clathrus columnatus</name>
    <dbReference type="NCBI Taxonomy" id="1419009"/>
    <lineage>
        <taxon>Eukaryota</taxon>
        <taxon>Fungi</taxon>
        <taxon>Dikarya</taxon>
        <taxon>Basidiomycota</taxon>
        <taxon>Agaricomycotina</taxon>
        <taxon>Agaricomycetes</taxon>
        <taxon>Phallomycetidae</taxon>
        <taxon>Phallales</taxon>
        <taxon>Clathraceae</taxon>
        <taxon>Clathrus</taxon>
    </lineage>
</organism>
<dbReference type="EMBL" id="BPWL01000004">
    <property type="protein sequence ID" value="GJJ09041.1"/>
    <property type="molecule type" value="Genomic_DNA"/>
</dbReference>